<protein>
    <submittedName>
        <fullName evidence="1">Uncharacterized protein</fullName>
    </submittedName>
</protein>
<gene>
    <name evidence="1" type="ORF">TRIUR3_08061</name>
</gene>
<name>M7ZTW1_TRIUA</name>
<proteinExistence type="predicted"/>
<reference evidence="1" key="1">
    <citation type="journal article" date="2013" name="Nature">
        <title>Draft genome of the wheat A-genome progenitor Triticum urartu.</title>
        <authorList>
            <person name="Ling H.Q."/>
            <person name="Zhao S."/>
            <person name="Liu D."/>
            <person name="Wang J."/>
            <person name="Sun H."/>
            <person name="Zhang C."/>
            <person name="Fan H."/>
            <person name="Li D."/>
            <person name="Dong L."/>
            <person name="Tao Y."/>
            <person name="Gao C."/>
            <person name="Wu H."/>
            <person name="Li Y."/>
            <person name="Cui Y."/>
            <person name="Guo X."/>
            <person name="Zheng S."/>
            <person name="Wang B."/>
            <person name="Yu K."/>
            <person name="Liang Q."/>
            <person name="Yang W."/>
            <person name="Lou X."/>
            <person name="Chen J."/>
            <person name="Feng M."/>
            <person name="Jian J."/>
            <person name="Zhang X."/>
            <person name="Luo G."/>
            <person name="Jiang Y."/>
            <person name="Liu J."/>
            <person name="Wang Z."/>
            <person name="Sha Y."/>
            <person name="Zhang B."/>
            <person name="Wu H."/>
            <person name="Tang D."/>
            <person name="Shen Q."/>
            <person name="Xue P."/>
            <person name="Zou S."/>
            <person name="Wang X."/>
            <person name="Liu X."/>
            <person name="Wang F."/>
            <person name="Yang Y."/>
            <person name="An X."/>
            <person name="Dong Z."/>
            <person name="Zhang K."/>
            <person name="Zhang X."/>
            <person name="Luo M.C."/>
            <person name="Dvorak J."/>
            <person name="Tong Y."/>
            <person name="Wang J."/>
            <person name="Yang H."/>
            <person name="Li Z."/>
            <person name="Wang D."/>
            <person name="Zhang A."/>
            <person name="Wang J."/>
        </authorList>
    </citation>
    <scope>NUCLEOTIDE SEQUENCE</scope>
</reference>
<organism evidence="1">
    <name type="scientific">Triticum urartu</name>
    <name type="common">Red wild einkorn</name>
    <name type="synonym">Crithodium urartu</name>
    <dbReference type="NCBI Taxonomy" id="4572"/>
    <lineage>
        <taxon>Eukaryota</taxon>
        <taxon>Viridiplantae</taxon>
        <taxon>Streptophyta</taxon>
        <taxon>Embryophyta</taxon>
        <taxon>Tracheophyta</taxon>
        <taxon>Spermatophyta</taxon>
        <taxon>Magnoliopsida</taxon>
        <taxon>Liliopsida</taxon>
        <taxon>Poales</taxon>
        <taxon>Poaceae</taxon>
        <taxon>BOP clade</taxon>
        <taxon>Pooideae</taxon>
        <taxon>Triticodae</taxon>
        <taxon>Triticeae</taxon>
        <taxon>Triticinae</taxon>
        <taxon>Triticum</taxon>
    </lineage>
</organism>
<dbReference type="AlphaFoldDB" id="M7ZTW1"/>
<sequence>MAATEAGPESRARAALDSSGRGGRSRAAREQRSTTVAVEASPALEVLELACDDFQI</sequence>
<evidence type="ECO:0000313" key="1">
    <source>
        <dbReference type="EMBL" id="EMS55820.1"/>
    </source>
</evidence>
<accession>M7ZTW1</accession>
<dbReference type="EMBL" id="KD166549">
    <property type="protein sequence ID" value="EMS55820.1"/>
    <property type="molecule type" value="Genomic_DNA"/>
</dbReference>